<evidence type="ECO:0000256" key="5">
    <source>
        <dbReference type="PROSITE-ProRule" id="PRU00042"/>
    </source>
</evidence>
<evidence type="ECO:0000256" key="4">
    <source>
        <dbReference type="ARBA" id="ARBA00022833"/>
    </source>
</evidence>
<keyword evidence="4" id="KW-0862">Zinc</keyword>
<dbReference type="PANTHER" id="PTHR16515">
    <property type="entry name" value="PR DOMAIN ZINC FINGER PROTEIN"/>
    <property type="match status" value="1"/>
</dbReference>
<evidence type="ECO:0000256" key="2">
    <source>
        <dbReference type="ARBA" id="ARBA00022737"/>
    </source>
</evidence>
<dbReference type="Pfam" id="PF13912">
    <property type="entry name" value="zf-C2H2_6"/>
    <property type="match status" value="1"/>
</dbReference>
<dbReference type="WBParaSite" id="L893_g18423.t1">
    <property type="protein sequence ID" value="L893_g18423.t1"/>
    <property type="gene ID" value="L893_g18423"/>
</dbReference>
<feature type="domain" description="C2H2-type" evidence="6">
    <location>
        <begin position="42"/>
        <end position="69"/>
    </location>
</feature>
<dbReference type="PANTHER" id="PTHR16515:SF55">
    <property type="entry name" value="C2H2-TYPE DOMAIN-CONTAINING PROTEIN"/>
    <property type="match status" value="1"/>
</dbReference>
<feature type="domain" description="C2H2-type" evidence="6">
    <location>
        <begin position="70"/>
        <end position="97"/>
    </location>
</feature>
<dbReference type="PROSITE" id="PS50157">
    <property type="entry name" value="ZINC_FINGER_C2H2_2"/>
    <property type="match status" value="3"/>
</dbReference>
<dbReference type="InterPro" id="IPR050331">
    <property type="entry name" value="Zinc_finger"/>
</dbReference>
<evidence type="ECO:0000256" key="3">
    <source>
        <dbReference type="ARBA" id="ARBA00022771"/>
    </source>
</evidence>
<dbReference type="PROSITE" id="PS00028">
    <property type="entry name" value="ZINC_FINGER_C2H2_1"/>
    <property type="match status" value="5"/>
</dbReference>
<dbReference type="InterPro" id="IPR036236">
    <property type="entry name" value="Znf_C2H2_sf"/>
</dbReference>
<name>A0A1I7YPJ3_9BILA</name>
<organism evidence="7 8">
    <name type="scientific">Steinernema glaseri</name>
    <dbReference type="NCBI Taxonomy" id="37863"/>
    <lineage>
        <taxon>Eukaryota</taxon>
        <taxon>Metazoa</taxon>
        <taxon>Ecdysozoa</taxon>
        <taxon>Nematoda</taxon>
        <taxon>Chromadorea</taxon>
        <taxon>Rhabditida</taxon>
        <taxon>Tylenchina</taxon>
        <taxon>Panagrolaimomorpha</taxon>
        <taxon>Strongyloidoidea</taxon>
        <taxon>Steinernematidae</taxon>
        <taxon>Steinernema</taxon>
    </lineage>
</organism>
<keyword evidence="3 5" id="KW-0863">Zinc-finger</keyword>
<dbReference type="Proteomes" id="UP000095287">
    <property type="component" value="Unplaced"/>
</dbReference>
<keyword evidence="1" id="KW-0479">Metal-binding</keyword>
<dbReference type="GO" id="GO:0005634">
    <property type="term" value="C:nucleus"/>
    <property type="evidence" value="ECO:0007669"/>
    <property type="project" value="TreeGrafter"/>
</dbReference>
<dbReference type="SUPFAM" id="SSF57667">
    <property type="entry name" value="beta-beta-alpha zinc fingers"/>
    <property type="match status" value="2"/>
</dbReference>
<dbReference type="GO" id="GO:0010468">
    <property type="term" value="P:regulation of gene expression"/>
    <property type="evidence" value="ECO:0007669"/>
    <property type="project" value="TreeGrafter"/>
</dbReference>
<dbReference type="Gene3D" id="3.30.160.60">
    <property type="entry name" value="Classic Zinc Finger"/>
    <property type="match status" value="3"/>
</dbReference>
<evidence type="ECO:0000256" key="1">
    <source>
        <dbReference type="ARBA" id="ARBA00022723"/>
    </source>
</evidence>
<accession>A0A1I7YPJ3</accession>
<dbReference type="AlphaFoldDB" id="A0A1I7YPJ3"/>
<evidence type="ECO:0000259" key="6">
    <source>
        <dbReference type="PROSITE" id="PS50157"/>
    </source>
</evidence>
<dbReference type="Pfam" id="PF00096">
    <property type="entry name" value="zf-C2H2"/>
    <property type="match status" value="2"/>
</dbReference>
<feature type="domain" description="C2H2-type" evidence="6">
    <location>
        <begin position="98"/>
        <end position="125"/>
    </location>
</feature>
<evidence type="ECO:0000313" key="7">
    <source>
        <dbReference type="Proteomes" id="UP000095287"/>
    </source>
</evidence>
<protein>
    <submittedName>
        <fullName evidence="8">C2H2-type domain-containing protein</fullName>
    </submittedName>
</protein>
<keyword evidence="7" id="KW-1185">Reference proteome</keyword>
<dbReference type="GO" id="GO:0008270">
    <property type="term" value="F:zinc ion binding"/>
    <property type="evidence" value="ECO:0007669"/>
    <property type="project" value="UniProtKB-KW"/>
</dbReference>
<reference evidence="8" key="1">
    <citation type="submission" date="2016-11" db="UniProtKB">
        <authorList>
            <consortium name="WormBaseParasite"/>
        </authorList>
    </citation>
    <scope>IDENTIFICATION</scope>
</reference>
<dbReference type="InterPro" id="IPR013087">
    <property type="entry name" value="Znf_C2H2_type"/>
</dbReference>
<keyword evidence="2" id="KW-0677">Repeat</keyword>
<proteinExistence type="predicted"/>
<sequence>MLKAIFGGQQAEAPGVPASGDITWIPFNMERTARRRPGEGEFECTMCVKKFSTLKALKEHSVAHTNLRPFSCDVCDKTFKYQSNLFEHRTIHYPTRVHFCPFCGKQIRLKGNLKKHLATHIKSKAELEREWESERPAVMPIVRRPRFANQRGVQTVEYWTDLIQRNLLLPRPPLEPLLRNLSDKLTEAIKQGEDLMEVAKSIAFESYSCPVCMLNFTDKAACEQHLSGKHADVFTDDKRNLYCGMCVRLFATDGEKELHDLIHDRVHRLEEEGDVNLDLPPFL</sequence>
<dbReference type="FunFam" id="3.30.160.60:FF:000688">
    <property type="entry name" value="zinc finger protein 197 isoform X1"/>
    <property type="match status" value="1"/>
</dbReference>
<dbReference type="SMART" id="SM00355">
    <property type="entry name" value="ZnF_C2H2"/>
    <property type="match status" value="5"/>
</dbReference>
<evidence type="ECO:0000313" key="8">
    <source>
        <dbReference type="WBParaSite" id="L893_g18423.t1"/>
    </source>
</evidence>